<dbReference type="RefSeq" id="YP_009815726.1">
    <property type="nucleotide sequence ID" value="NC_048098.1"/>
</dbReference>
<dbReference type="Pfam" id="PF12728">
    <property type="entry name" value="HTH_17"/>
    <property type="match status" value="1"/>
</dbReference>
<evidence type="ECO:0000313" key="2">
    <source>
        <dbReference type="EMBL" id="AYN56854.1"/>
    </source>
</evidence>
<sequence>MSGWVGLESLMTAAEVAAVLRAPSSKTVTRYRQQGKLRAVRIGRGYRFDPRDVEAFIEALRAEGKNDAWIKQQEQA</sequence>
<keyword evidence="3" id="KW-1185">Reference proteome</keyword>
<dbReference type="NCBIfam" id="TIGR01764">
    <property type="entry name" value="excise"/>
    <property type="match status" value="1"/>
</dbReference>
<reference evidence="2 3" key="1">
    <citation type="submission" date="2018-09" db="EMBL/GenBank/DDBJ databases">
        <authorList>
            <person name="Rimple P.A."/>
            <person name="Stoner T.H."/>
            <person name="Garlena R.A."/>
            <person name="Russell D.A."/>
            <person name="Pope W.H."/>
            <person name="Jacobs-Sera D."/>
            <person name="Hatfull G.F."/>
        </authorList>
    </citation>
    <scope>NUCLEOTIDE SEQUENCE [LARGE SCALE GENOMIC DNA]</scope>
</reference>
<dbReference type="GO" id="GO:0003677">
    <property type="term" value="F:DNA binding"/>
    <property type="evidence" value="ECO:0007669"/>
    <property type="project" value="UniProtKB-KW"/>
</dbReference>
<feature type="domain" description="Helix-turn-helix" evidence="1">
    <location>
        <begin position="10"/>
        <end position="59"/>
    </location>
</feature>
<dbReference type="GeneID" id="55006953"/>
<organism evidence="2 3">
    <name type="scientific">Arthrobacter phage Andrew</name>
    <dbReference type="NCBI Taxonomy" id="2419946"/>
    <lineage>
        <taxon>Viruses</taxon>
        <taxon>Duplodnaviria</taxon>
        <taxon>Heunggongvirae</taxon>
        <taxon>Uroviricota</taxon>
        <taxon>Caudoviricetes</taxon>
        <taxon>Andrewvirus</taxon>
        <taxon>Andrewvirus andrew</taxon>
    </lineage>
</organism>
<keyword evidence="2" id="KW-0238">DNA-binding</keyword>
<dbReference type="InterPro" id="IPR041657">
    <property type="entry name" value="HTH_17"/>
</dbReference>
<accession>A0A3G2KCW2</accession>
<dbReference type="InterPro" id="IPR009061">
    <property type="entry name" value="DNA-bd_dom_put_sf"/>
</dbReference>
<name>A0A3G2KCW2_9CAUD</name>
<evidence type="ECO:0000313" key="3">
    <source>
        <dbReference type="Proteomes" id="UP000274668"/>
    </source>
</evidence>
<dbReference type="KEGG" id="vg:55006953"/>
<proteinExistence type="predicted"/>
<dbReference type="SUPFAM" id="SSF46955">
    <property type="entry name" value="Putative DNA-binding domain"/>
    <property type="match status" value="1"/>
</dbReference>
<dbReference type="InterPro" id="IPR010093">
    <property type="entry name" value="SinI_DNA-bd"/>
</dbReference>
<protein>
    <submittedName>
        <fullName evidence="2">Helix-turn-helix DNA-binding domain protein</fullName>
    </submittedName>
</protein>
<dbReference type="Proteomes" id="UP000274668">
    <property type="component" value="Segment"/>
</dbReference>
<dbReference type="EMBL" id="MH834595">
    <property type="protein sequence ID" value="AYN56854.1"/>
    <property type="molecule type" value="Genomic_DNA"/>
</dbReference>
<gene>
    <name evidence="2" type="primary">40</name>
    <name evidence="2" type="ORF">PBI_ANDREW_40</name>
</gene>
<evidence type="ECO:0000259" key="1">
    <source>
        <dbReference type="Pfam" id="PF12728"/>
    </source>
</evidence>